<accession>A0A6H5I366</accession>
<feature type="region of interest" description="Disordered" evidence="1">
    <location>
        <begin position="1"/>
        <end position="61"/>
    </location>
</feature>
<proteinExistence type="predicted"/>
<evidence type="ECO:0000313" key="2">
    <source>
        <dbReference type="EMBL" id="CAB0030926.1"/>
    </source>
</evidence>
<feature type="non-terminal residue" evidence="2">
    <location>
        <position position="350"/>
    </location>
</feature>
<sequence>MSESDSVRKRGVASRKVARADERKQQKNGGTPNDKKNSNGKPPGLVEEEIQYEPKNDPQLSDKDLLKKASIIAGQEGAQSLNQRLITAEVTPPSVTPRDTTAWVRPPTIDENGQVINIFTPMTLSVGENTQMQRRLEDDVADSDTIVKSTDPKFVIIPEVDKDKIQATFNNQQTENHAIFDFPKFNRALDEAAGIDSDDISGAYTGAIPKQPRVNPPSKNDERIALILESVQNVSALVASNHQTIQDVVVGLGTRIQDLENQIVNYGVMMSEMRHSFDALKRRLETSLGAGEQHRLALQAPAVPVVQGSCKTLDVGQNDFLIQIKDYLLGKQLITACEVKKVAEHSRNHH</sequence>
<protein>
    <recommendedName>
        <fullName evidence="4">Phosphoprotein</fullName>
    </recommendedName>
</protein>
<evidence type="ECO:0008006" key="4">
    <source>
        <dbReference type="Google" id="ProtNLM"/>
    </source>
</evidence>
<organism evidence="2 3">
    <name type="scientific">Trichogramma brassicae</name>
    <dbReference type="NCBI Taxonomy" id="86971"/>
    <lineage>
        <taxon>Eukaryota</taxon>
        <taxon>Metazoa</taxon>
        <taxon>Ecdysozoa</taxon>
        <taxon>Arthropoda</taxon>
        <taxon>Hexapoda</taxon>
        <taxon>Insecta</taxon>
        <taxon>Pterygota</taxon>
        <taxon>Neoptera</taxon>
        <taxon>Endopterygota</taxon>
        <taxon>Hymenoptera</taxon>
        <taxon>Apocrita</taxon>
        <taxon>Proctotrupomorpha</taxon>
        <taxon>Chalcidoidea</taxon>
        <taxon>Trichogrammatidae</taxon>
        <taxon>Trichogramma</taxon>
    </lineage>
</organism>
<reference evidence="2 3" key="1">
    <citation type="submission" date="2020-02" db="EMBL/GenBank/DDBJ databases">
        <authorList>
            <person name="Ferguson B K."/>
        </authorList>
    </citation>
    <scope>NUCLEOTIDE SEQUENCE [LARGE SCALE GENOMIC DNA]</scope>
</reference>
<dbReference type="EMBL" id="CADCXV010000577">
    <property type="protein sequence ID" value="CAB0030926.1"/>
    <property type="molecule type" value="Genomic_DNA"/>
</dbReference>
<keyword evidence="3" id="KW-1185">Reference proteome</keyword>
<evidence type="ECO:0000256" key="1">
    <source>
        <dbReference type="SAM" id="MobiDB-lite"/>
    </source>
</evidence>
<dbReference type="AlphaFoldDB" id="A0A6H5I366"/>
<gene>
    <name evidence="2" type="ORF">TBRA_LOCUS2910</name>
</gene>
<dbReference type="Proteomes" id="UP000479190">
    <property type="component" value="Unassembled WGS sequence"/>
</dbReference>
<name>A0A6H5I366_9HYME</name>
<evidence type="ECO:0000313" key="3">
    <source>
        <dbReference type="Proteomes" id="UP000479190"/>
    </source>
</evidence>
<feature type="compositionally biased region" description="Basic and acidic residues" evidence="1">
    <location>
        <begin position="52"/>
        <end position="61"/>
    </location>
</feature>